<dbReference type="SUPFAM" id="SSF52833">
    <property type="entry name" value="Thioredoxin-like"/>
    <property type="match status" value="1"/>
</dbReference>
<dbReference type="EMBL" id="HBGU01014209">
    <property type="protein sequence ID" value="CAD9421072.1"/>
    <property type="molecule type" value="Transcribed_RNA"/>
</dbReference>
<gene>
    <name evidence="9" type="ORF">CBRE1094_LOCUS7669</name>
    <name evidence="10" type="ORF">CBRE1094_LOCUS7670</name>
</gene>
<evidence type="ECO:0000259" key="8">
    <source>
        <dbReference type="PROSITE" id="PS50405"/>
    </source>
</evidence>
<sequence length="336" mass="36505">MSMTIRARSCLRALLASCSASICAALAALRSALPSSFMAMMKSESSILSFDLRAWFSTEQGRAAHLSALHHTTPLLQHSMLRVVRIPLIAALLLATLVTTTTCLKLHVKAGPDGKTVGDCPFAQAIRLAAGTKGLDMEIIPHAPDSKPEWIMEDHGGKMPLLEDRANRLTDSRAIAAWLELKYPDPSLESAEHLAAAEEAADPVFMAFARYCKSVNEDEEDAAKRKALIHALSKLDAHLAEKAAPYSAGDEMSLCDCFLLPTLHHIKIAGAAFKNFEIPEQYTSLVEYMSTMQLYEGVLLSETSPEPAMVRWGWAQARGDDAAAQAAADELMLTRA</sequence>
<dbReference type="EC" id="1.8.5.1" evidence="1"/>
<dbReference type="Pfam" id="PF13410">
    <property type="entry name" value="GST_C_2"/>
    <property type="match status" value="1"/>
</dbReference>
<dbReference type="Gene3D" id="1.20.1050.10">
    <property type="match status" value="1"/>
</dbReference>
<feature type="domain" description="GST C-terminal" evidence="8">
    <location>
        <begin position="186"/>
        <end position="311"/>
    </location>
</feature>
<evidence type="ECO:0000313" key="10">
    <source>
        <dbReference type="EMBL" id="CAD9421072.1"/>
    </source>
</evidence>
<dbReference type="PANTHER" id="PTHR44420:SF2">
    <property type="entry name" value="GLUTATHIONE S-TRANSFERASE DHAR2-RELATED"/>
    <property type="match status" value="1"/>
</dbReference>
<comment type="catalytic activity">
    <reaction evidence="6">
        <text>L-dehydroascorbate + 2 glutathione = glutathione disulfide + L-ascorbate</text>
        <dbReference type="Rhea" id="RHEA:24424"/>
        <dbReference type="ChEBI" id="CHEBI:38290"/>
        <dbReference type="ChEBI" id="CHEBI:57925"/>
        <dbReference type="ChEBI" id="CHEBI:58297"/>
        <dbReference type="ChEBI" id="CHEBI:58539"/>
        <dbReference type="EC" id="1.8.5.1"/>
    </reaction>
</comment>
<dbReference type="PANTHER" id="PTHR44420">
    <property type="entry name" value="GLUTATHIONE S-TRANSFERASE DHAR2-RELATED"/>
    <property type="match status" value="1"/>
</dbReference>
<evidence type="ECO:0000313" key="9">
    <source>
        <dbReference type="EMBL" id="CAD9421063.1"/>
    </source>
</evidence>
<evidence type="ECO:0000259" key="7">
    <source>
        <dbReference type="PROSITE" id="PS50404"/>
    </source>
</evidence>
<evidence type="ECO:0000256" key="4">
    <source>
        <dbReference type="ARBA" id="ARBA00023002"/>
    </source>
</evidence>
<dbReference type="SUPFAM" id="SSF47616">
    <property type="entry name" value="GST C-terminal domain-like"/>
    <property type="match status" value="1"/>
</dbReference>
<dbReference type="Pfam" id="PF13417">
    <property type="entry name" value="GST_N_3"/>
    <property type="match status" value="1"/>
</dbReference>
<dbReference type="GO" id="GO:0016740">
    <property type="term" value="F:transferase activity"/>
    <property type="evidence" value="ECO:0007669"/>
    <property type="project" value="UniProtKB-KW"/>
</dbReference>
<dbReference type="InterPro" id="IPR010987">
    <property type="entry name" value="Glutathione-S-Trfase_C-like"/>
</dbReference>
<comment type="similarity">
    <text evidence="5">Belongs to the GST superfamily. DHAR family.</text>
</comment>
<keyword evidence="4" id="KW-0560">Oxidoreductase</keyword>
<dbReference type="GO" id="GO:0045174">
    <property type="term" value="F:glutathione dehydrogenase (ascorbate) activity"/>
    <property type="evidence" value="ECO:0007669"/>
    <property type="project" value="UniProtKB-EC"/>
</dbReference>
<reference evidence="9" key="1">
    <citation type="submission" date="2021-01" db="EMBL/GenBank/DDBJ databases">
        <authorList>
            <person name="Corre E."/>
            <person name="Pelletier E."/>
            <person name="Niang G."/>
            <person name="Scheremetjew M."/>
            <person name="Finn R."/>
            <person name="Kale V."/>
            <person name="Holt S."/>
            <person name="Cochrane G."/>
            <person name="Meng A."/>
            <person name="Brown T."/>
            <person name="Cohen L."/>
        </authorList>
    </citation>
    <scope>NUCLEOTIDE SEQUENCE</scope>
    <source>
        <strain evidence="9">UTEX LB 985</strain>
    </source>
</reference>
<name>A0A6U7D3Q8_9EUKA</name>
<dbReference type="AlphaFoldDB" id="A0A6U7D3Q8"/>
<evidence type="ECO:0000256" key="6">
    <source>
        <dbReference type="ARBA" id="ARBA00049544"/>
    </source>
</evidence>
<organism evidence="9">
    <name type="scientific">Haptolina brevifila</name>
    <dbReference type="NCBI Taxonomy" id="156173"/>
    <lineage>
        <taxon>Eukaryota</taxon>
        <taxon>Haptista</taxon>
        <taxon>Haptophyta</taxon>
        <taxon>Prymnesiophyceae</taxon>
        <taxon>Prymnesiales</taxon>
        <taxon>Prymnesiaceae</taxon>
        <taxon>Haptolina</taxon>
    </lineage>
</organism>
<evidence type="ECO:0000256" key="5">
    <source>
        <dbReference type="ARBA" id="ARBA00024194"/>
    </source>
</evidence>
<proteinExistence type="inferred from homology"/>
<dbReference type="Gene3D" id="3.40.30.10">
    <property type="entry name" value="Glutaredoxin"/>
    <property type="match status" value="1"/>
</dbReference>
<dbReference type="InterPro" id="IPR004045">
    <property type="entry name" value="Glutathione_S-Trfase_N"/>
</dbReference>
<keyword evidence="2" id="KW-0216">Detoxification</keyword>
<dbReference type="PROSITE" id="PS50404">
    <property type="entry name" value="GST_NTER"/>
    <property type="match status" value="1"/>
</dbReference>
<evidence type="ECO:0000256" key="1">
    <source>
        <dbReference type="ARBA" id="ARBA00012436"/>
    </source>
</evidence>
<keyword evidence="3" id="KW-0808">Transferase</keyword>
<dbReference type="PROSITE" id="PS50405">
    <property type="entry name" value="GST_CTER"/>
    <property type="match status" value="1"/>
</dbReference>
<dbReference type="InterPro" id="IPR036249">
    <property type="entry name" value="Thioredoxin-like_sf"/>
</dbReference>
<dbReference type="EMBL" id="HBGU01014208">
    <property type="protein sequence ID" value="CAD9421063.1"/>
    <property type="molecule type" value="Transcribed_RNA"/>
</dbReference>
<evidence type="ECO:0000256" key="3">
    <source>
        <dbReference type="ARBA" id="ARBA00022679"/>
    </source>
</evidence>
<dbReference type="CDD" id="cd00570">
    <property type="entry name" value="GST_N_family"/>
    <property type="match status" value="1"/>
</dbReference>
<protein>
    <recommendedName>
        <fullName evidence="1">glutathione dehydrogenase (ascorbate)</fullName>
        <ecNumber evidence="1">1.8.5.1</ecNumber>
    </recommendedName>
</protein>
<dbReference type="SFLD" id="SFLDS00019">
    <property type="entry name" value="Glutathione_Transferase_(cytos"/>
    <property type="match status" value="1"/>
</dbReference>
<dbReference type="InterPro" id="IPR040079">
    <property type="entry name" value="Glutathione_S-Trfase"/>
</dbReference>
<evidence type="ECO:0000256" key="2">
    <source>
        <dbReference type="ARBA" id="ARBA00022575"/>
    </source>
</evidence>
<dbReference type="InterPro" id="IPR044627">
    <property type="entry name" value="DHAR1/2/3/4"/>
</dbReference>
<dbReference type="InterPro" id="IPR036282">
    <property type="entry name" value="Glutathione-S-Trfase_C_sf"/>
</dbReference>
<dbReference type="GO" id="GO:0033355">
    <property type="term" value="P:ascorbate glutathione cycle"/>
    <property type="evidence" value="ECO:0007669"/>
    <property type="project" value="InterPro"/>
</dbReference>
<feature type="domain" description="GST N-terminal" evidence="7">
    <location>
        <begin position="110"/>
        <end position="187"/>
    </location>
</feature>
<accession>A0A6U7D3Q8</accession>